<evidence type="ECO:0000313" key="2">
    <source>
        <dbReference type="Proteomes" id="UP000199527"/>
    </source>
</evidence>
<evidence type="ECO:0000313" key="1">
    <source>
        <dbReference type="EMBL" id="SDK44762.1"/>
    </source>
</evidence>
<accession>A0A1G9BZ92</accession>
<reference evidence="2" key="1">
    <citation type="submission" date="2016-10" db="EMBL/GenBank/DDBJ databases">
        <authorList>
            <person name="Varghese N."/>
            <person name="Submissions S."/>
        </authorList>
    </citation>
    <scope>NUCLEOTIDE SEQUENCE [LARGE SCALE GENOMIC DNA]</scope>
    <source>
        <strain evidence="2">DSM 23317</strain>
    </source>
</reference>
<proteinExistence type="predicted"/>
<sequence length="35" mass="4172">MVLSYGIPNKLINKDKKQFAVFVPQHFSKQFFAHY</sequence>
<dbReference type="Proteomes" id="UP000199527">
    <property type="component" value="Unassembled WGS sequence"/>
</dbReference>
<dbReference type="EMBL" id="FNEM01000040">
    <property type="protein sequence ID" value="SDK44762.1"/>
    <property type="molecule type" value="Genomic_DNA"/>
</dbReference>
<organism evidence="1 2">
    <name type="scientific">Ferrimonas sediminum</name>
    <dbReference type="NCBI Taxonomy" id="718193"/>
    <lineage>
        <taxon>Bacteria</taxon>
        <taxon>Pseudomonadati</taxon>
        <taxon>Pseudomonadota</taxon>
        <taxon>Gammaproteobacteria</taxon>
        <taxon>Alteromonadales</taxon>
        <taxon>Ferrimonadaceae</taxon>
        <taxon>Ferrimonas</taxon>
    </lineage>
</organism>
<protein>
    <submittedName>
        <fullName evidence="1">Uncharacterized protein</fullName>
    </submittedName>
</protein>
<keyword evidence="2" id="KW-1185">Reference proteome</keyword>
<dbReference type="AlphaFoldDB" id="A0A1G9BZ92"/>
<gene>
    <name evidence="1" type="ORF">SAMN04488540_1401</name>
</gene>
<name>A0A1G9BZ92_9GAMM</name>